<reference evidence="1" key="1">
    <citation type="journal article" date="2013" name="Nat. Commun.">
        <title>Whole-genome sequencing of Oryza brachyantha reveals mechanisms underlying Oryza genome evolution.</title>
        <authorList>
            <person name="Chen J."/>
            <person name="Huang Q."/>
            <person name="Gao D."/>
            <person name="Wang J."/>
            <person name="Lang Y."/>
            <person name="Liu T."/>
            <person name="Li B."/>
            <person name="Bai Z."/>
            <person name="Luis Goicoechea J."/>
            <person name="Liang C."/>
            <person name="Chen C."/>
            <person name="Zhang W."/>
            <person name="Sun S."/>
            <person name="Liao Y."/>
            <person name="Zhang X."/>
            <person name="Yang L."/>
            <person name="Song C."/>
            <person name="Wang M."/>
            <person name="Shi J."/>
            <person name="Liu G."/>
            <person name="Liu J."/>
            <person name="Zhou H."/>
            <person name="Zhou W."/>
            <person name="Yu Q."/>
            <person name="An N."/>
            <person name="Chen Y."/>
            <person name="Cai Q."/>
            <person name="Wang B."/>
            <person name="Liu B."/>
            <person name="Min J."/>
            <person name="Huang Y."/>
            <person name="Wu H."/>
            <person name="Li Z."/>
            <person name="Zhang Y."/>
            <person name="Yin Y."/>
            <person name="Song W."/>
            <person name="Jiang J."/>
            <person name="Jackson S.A."/>
            <person name="Wing R.A."/>
            <person name="Wang J."/>
            <person name="Chen M."/>
        </authorList>
    </citation>
    <scope>NUCLEOTIDE SEQUENCE [LARGE SCALE GENOMIC DNA]</scope>
    <source>
        <strain evidence="1">cv. IRGC 101232</strain>
    </source>
</reference>
<dbReference type="AlphaFoldDB" id="J3M7W7"/>
<protein>
    <submittedName>
        <fullName evidence="1">Uncharacterized protein</fullName>
    </submittedName>
</protein>
<dbReference type="Gramene" id="OB05G26910.1">
    <property type="protein sequence ID" value="OB05G26910.1"/>
    <property type="gene ID" value="OB05G26910"/>
</dbReference>
<dbReference type="EnsemblPlants" id="OB05G26910.1">
    <property type="protein sequence ID" value="OB05G26910.1"/>
    <property type="gene ID" value="OB05G26910"/>
</dbReference>
<evidence type="ECO:0000313" key="1">
    <source>
        <dbReference type="EnsemblPlants" id="OB05G26910.1"/>
    </source>
</evidence>
<dbReference type="Proteomes" id="UP000006038">
    <property type="component" value="Chromosome 5"/>
</dbReference>
<proteinExistence type="predicted"/>
<keyword evidence="2" id="KW-1185">Reference proteome</keyword>
<name>J3M7W7_ORYBR</name>
<evidence type="ECO:0000313" key="2">
    <source>
        <dbReference type="Proteomes" id="UP000006038"/>
    </source>
</evidence>
<reference evidence="1" key="2">
    <citation type="submission" date="2013-04" db="UniProtKB">
        <authorList>
            <consortium name="EnsemblPlants"/>
        </authorList>
    </citation>
    <scope>IDENTIFICATION</scope>
</reference>
<sequence>MTNWTIGAPPLFWPNYFKKSNRSIIKMHYKYKRLYQLTCGPQIFAHSFSQKDTVYLSLSCEHKISDTMSPNPGSPTY</sequence>
<organism evidence="1">
    <name type="scientific">Oryza brachyantha</name>
    <name type="common">malo sina</name>
    <dbReference type="NCBI Taxonomy" id="4533"/>
    <lineage>
        <taxon>Eukaryota</taxon>
        <taxon>Viridiplantae</taxon>
        <taxon>Streptophyta</taxon>
        <taxon>Embryophyta</taxon>
        <taxon>Tracheophyta</taxon>
        <taxon>Spermatophyta</taxon>
        <taxon>Magnoliopsida</taxon>
        <taxon>Liliopsida</taxon>
        <taxon>Poales</taxon>
        <taxon>Poaceae</taxon>
        <taxon>BOP clade</taxon>
        <taxon>Oryzoideae</taxon>
        <taxon>Oryzeae</taxon>
        <taxon>Oryzinae</taxon>
        <taxon>Oryza</taxon>
    </lineage>
</organism>
<dbReference type="HOGENOM" id="CLU_2642067_0_0_1"/>
<accession>J3M7W7</accession>